<dbReference type="GO" id="GO:0036297">
    <property type="term" value="P:interstrand cross-link repair"/>
    <property type="evidence" value="ECO:0007669"/>
    <property type="project" value="TreeGrafter"/>
</dbReference>
<dbReference type="AlphaFoldDB" id="A0A7S3WN74"/>
<dbReference type="SMART" id="SM00849">
    <property type="entry name" value="Lactamase_B"/>
    <property type="match status" value="1"/>
</dbReference>
<dbReference type="PANTHER" id="PTHR23240:SF35">
    <property type="entry name" value="DNA REPAIR METALLO-BETA-LACTAMASE FAMILY PROTEIN-RELATED"/>
    <property type="match status" value="1"/>
</dbReference>
<keyword evidence="5" id="KW-0539">Nucleus</keyword>
<keyword evidence="3" id="KW-0227">DNA damage</keyword>
<dbReference type="GO" id="GO:0035312">
    <property type="term" value="F:5'-3' DNA exonuclease activity"/>
    <property type="evidence" value="ECO:0007669"/>
    <property type="project" value="TreeGrafter"/>
</dbReference>
<comment type="subcellular location">
    <subcellularLocation>
        <location evidence="1">Nucleus</location>
    </subcellularLocation>
</comment>
<proteinExistence type="inferred from homology"/>
<evidence type="ECO:0000313" key="7">
    <source>
        <dbReference type="EMBL" id="CAE0567923.1"/>
    </source>
</evidence>
<dbReference type="Pfam" id="PF07522">
    <property type="entry name" value="DRMBL"/>
    <property type="match status" value="1"/>
</dbReference>
<evidence type="ECO:0000256" key="5">
    <source>
        <dbReference type="ARBA" id="ARBA00023242"/>
    </source>
</evidence>
<dbReference type="GO" id="GO:0003684">
    <property type="term" value="F:damaged DNA binding"/>
    <property type="evidence" value="ECO:0007669"/>
    <property type="project" value="TreeGrafter"/>
</dbReference>
<protein>
    <recommendedName>
        <fullName evidence="6">Metallo-beta-lactamase domain-containing protein</fullName>
    </recommendedName>
</protein>
<dbReference type="Gene3D" id="3.60.15.10">
    <property type="entry name" value="Ribonuclease Z/Hydroxyacylglutathione hydrolase-like"/>
    <property type="match status" value="1"/>
</dbReference>
<evidence type="ECO:0000256" key="2">
    <source>
        <dbReference type="ARBA" id="ARBA00010304"/>
    </source>
</evidence>
<dbReference type="Pfam" id="PF12706">
    <property type="entry name" value="Lactamase_B_2"/>
    <property type="match status" value="1"/>
</dbReference>
<dbReference type="InterPro" id="IPR001279">
    <property type="entry name" value="Metallo-B-lactamas"/>
</dbReference>
<reference evidence="7" key="1">
    <citation type="submission" date="2021-01" db="EMBL/GenBank/DDBJ databases">
        <authorList>
            <person name="Corre E."/>
            <person name="Pelletier E."/>
            <person name="Niang G."/>
            <person name="Scheremetjew M."/>
            <person name="Finn R."/>
            <person name="Kale V."/>
            <person name="Holt S."/>
            <person name="Cochrane G."/>
            <person name="Meng A."/>
            <person name="Brown T."/>
            <person name="Cohen L."/>
        </authorList>
    </citation>
    <scope>NUCLEOTIDE SEQUENCE</scope>
    <source>
        <strain evidence="7">379</strain>
    </source>
</reference>
<organism evidence="7">
    <name type="scientific">Emiliania huxleyi</name>
    <name type="common">Coccolithophore</name>
    <name type="synonym">Pontosphaera huxleyi</name>
    <dbReference type="NCBI Taxonomy" id="2903"/>
    <lineage>
        <taxon>Eukaryota</taxon>
        <taxon>Haptista</taxon>
        <taxon>Haptophyta</taxon>
        <taxon>Prymnesiophyceae</taxon>
        <taxon>Isochrysidales</taxon>
        <taxon>Noelaerhabdaceae</taxon>
        <taxon>Emiliania</taxon>
    </lineage>
</organism>
<accession>A0A7S3WN74</accession>
<gene>
    <name evidence="7" type="ORF">EHUX00137_LOCUS28688</name>
</gene>
<keyword evidence="4" id="KW-0234">DNA repair</keyword>
<sequence length="381" mass="41026">MATQHASLKRLRPPLSGFIVDGFNFCEADVRHYLLTHAHSDHTCGLHASFDLGTVYCSSVTARVLRATIGLPEKRITTIDVGQSIEVEGVQITALDAGHCPGSLMFLLEHLATGHTALHTGDMRASQDVREAVCAALLRRGLLRLCHRCNHSPSPTTSAIAATAAATAAAETTDAAASPSPLAVDVLYLDTTYSSPRWRFPPQPDALRCLAAVTAAELRREPRTLFVVGSYQVGKEKAIAAVARAAGGRALLSERRALSLKLCGLWDAELHTVDAADPQVRVHVMPLSAGVEAHEAMGALLQRHGERYAAVVTFRPTGWAYSKSDEAGLPKPWVEGAGSTRMYGVPYSEHSSWEELQAYTDTAHGVIQWERSLVVIASLQP</sequence>
<dbReference type="GO" id="GO:0005634">
    <property type="term" value="C:nucleus"/>
    <property type="evidence" value="ECO:0007669"/>
    <property type="project" value="UniProtKB-SubCell"/>
</dbReference>
<evidence type="ECO:0000256" key="1">
    <source>
        <dbReference type="ARBA" id="ARBA00004123"/>
    </source>
</evidence>
<dbReference type="GO" id="GO:0006303">
    <property type="term" value="P:double-strand break repair via nonhomologous end joining"/>
    <property type="evidence" value="ECO:0007669"/>
    <property type="project" value="TreeGrafter"/>
</dbReference>
<dbReference type="EMBL" id="HBIR01036770">
    <property type="protein sequence ID" value="CAE0567923.1"/>
    <property type="molecule type" value="Transcribed_RNA"/>
</dbReference>
<evidence type="ECO:0000256" key="3">
    <source>
        <dbReference type="ARBA" id="ARBA00022763"/>
    </source>
</evidence>
<evidence type="ECO:0000259" key="6">
    <source>
        <dbReference type="SMART" id="SM00849"/>
    </source>
</evidence>
<comment type="similarity">
    <text evidence="2">Belongs to the DNA repair metallo-beta-lactamase (DRMBL) family.</text>
</comment>
<evidence type="ECO:0000256" key="4">
    <source>
        <dbReference type="ARBA" id="ARBA00023204"/>
    </source>
</evidence>
<dbReference type="InterPro" id="IPR011084">
    <property type="entry name" value="DRMBL"/>
</dbReference>
<dbReference type="InterPro" id="IPR036866">
    <property type="entry name" value="RibonucZ/Hydroxyglut_hydro"/>
</dbReference>
<dbReference type="SUPFAM" id="SSF56281">
    <property type="entry name" value="Metallo-hydrolase/oxidoreductase"/>
    <property type="match status" value="1"/>
</dbReference>
<name>A0A7S3WN74_EMIHU</name>
<dbReference type="PANTHER" id="PTHR23240">
    <property type="entry name" value="DNA CROSS-LINK REPAIR PROTEIN PSO2/SNM1-RELATED"/>
    <property type="match status" value="1"/>
</dbReference>
<dbReference type="Gene3D" id="3.40.50.12650">
    <property type="match status" value="1"/>
</dbReference>
<feature type="domain" description="Metallo-beta-lactamase" evidence="6">
    <location>
        <begin position="3"/>
        <end position="151"/>
    </location>
</feature>